<reference evidence="3" key="1">
    <citation type="submission" date="2011-05" db="EMBL/GenBank/DDBJ databases">
        <title>Complete sequence of chromosome of Methanothermococcus okinawensis IH1.</title>
        <authorList>
            <consortium name="US DOE Joint Genome Institute"/>
            <person name="Lucas S."/>
            <person name="Han J."/>
            <person name="Lapidus A."/>
            <person name="Cheng J.-F."/>
            <person name="Goodwin L."/>
            <person name="Pitluck S."/>
            <person name="Peters L."/>
            <person name="Mikhailova N."/>
            <person name="Held B."/>
            <person name="Han C."/>
            <person name="Tapia R."/>
            <person name="Land M."/>
            <person name="Hauser L."/>
            <person name="Kyrpides N."/>
            <person name="Ivanova N."/>
            <person name="Pagani I."/>
            <person name="Sieprawska-Lupa M."/>
            <person name="Takai K."/>
            <person name="Miyazaki J."/>
            <person name="Whitman W."/>
            <person name="Woyke T."/>
        </authorList>
    </citation>
    <scope>NUCLEOTIDE SEQUENCE</scope>
    <source>
        <strain evidence="3">IH1</strain>
    </source>
</reference>
<sequence length="176" mass="20088">MKHRPLNREEIKSVKNHLITYLGNNIENFKFENLYVLEDKDKYDVIYANKEVLEILKNFAKNIYGVGISFGNFEIKHSNSGNKINKINKIKFSISLEGMSLISKDIVKNYIIVNKKGETLFLYGRDIFKSSILEMNGGGKVAVFNKNRELLGIGNYGGGDMIKNIIDKGWYLRKGG</sequence>
<name>F8AM19_METOI</name>
<dbReference type="Pfam" id="PF03657">
    <property type="entry name" value="UPF0113"/>
    <property type="match status" value="1"/>
</dbReference>
<dbReference type="Gene3D" id="3.10.450.220">
    <property type="match status" value="1"/>
</dbReference>
<dbReference type="EMBL" id="CP002792">
    <property type="protein sequence ID" value="AEH06698.1"/>
    <property type="molecule type" value="Genomic_DNA"/>
</dbReference>
<evidence type="ECO:0000259" key="2">
    <source>
        <dbReference type="Pfam" id="PF17833"/>
    </source>
</evidence>
<gene>
    <name evidence="3" type="ordered locus">Metok_0721</name>
</gene>
<organism evidence="3 4">
    <name type="scientific">Methanothermococcus okinawensis (strain DSM 14208 / JCM 11175 / IH1)</name>
    <dbReference type="NCBI Taxonomy" id="647113"/>
    <lineage>
        <taxon>Archaea</taxon>
        <taxon>Methanobacteriati</taxon>
        <taxon>Methanobacteriota</taxon>
        <taxon>Methanomada group</taxon>
        <taxon>Methanococci</taxon>
        <taxon>Methanococcales</taxon>
        <taxon>Methanococcaceae</taxon>
        <taxon>Methanothermococcus</taxon>
    </lineage>
</organism>
<evidence type="ECO:0000313" key="3">
    <source>
        <dbReference type="EMBL" id="AEH06698.1"/>
    </source>
</evidence>
<dbReference type="CDD" id="cd21151">
    <property type="entry name" value="PUA_Nip7-like"/>
    <property type="match status" value="1"/>
</dbReference>
<feature type="domain" description="60S ribosome subunit biogenesis protein NIP7 pre-PUA" evidence="2">
    <location>
        <begin position="3"/>
        <end position="76"/>
    </location>
</feature>
<dbReference type="STRING" id="647113.Metok_0721"/>
<dbReference type="InterPro" id="IPR015947">
    <property type="entry name" value="PUA-like_sf"/>
</dbReference>
<accession>F8AM19</accession>
<dbReference type="InterPro" id="IPR036974">
    <property type="entry name" value="PUA_sf"/>
</dbReference>
<dbReference type="KEGG" id="mok:Metok_0721"/>
<dbReference type="eggNOG" id="arCOG00993">
    <property type="taxonomic scope" value="Archaea"/>
</dbReference>
<evidence type="ECO:0000259" key="1">
    <source>
        <dbReference type="Pfam" id="PF03657"/>
    </source>
</evidence>
<keyword evidence="4" id="KW-1185">Reference proteome</keyword>
<dbReference type="InterPro" id="IPR040598">
    <property type="entry name" value="NIP7_N"/>
</dbReference>
<protein>
    <submittedName>
        <fullName evidence="3">Uncharacterized protein</fullName>
    </submittedName>
</protein>
<dbReference type="SUPFAM" id="SSF88697">
    <property type="entry name" value="PUA domain-like"/>
    <property type="match status" value="1"/>
</dbReference>
<dbReference type="GO" id="GO:0003723">
    <property type="term" value="F:RNA binding"/>
    <property type="evidence" value="ECO:0007669"/>
    <property type="project" value="InterPro"/>
</dbReference>
<dbReference type="Pfam" id="PF17833">
    <property type="entry name" value="pre-PUA_NIP7"/>
    <property type="match status" value="1"/>
</dbReference>
<dbReference type="Gene3D" id="2.30.130.10">
    <property type="entry name" value="PUA domain"/>
    <property type="match status" value="1"/>
</dbReference>
<dbReference type="AlphaFoldDB" id="F8AM19"/>
<dbReference type="HOGENOM" id="CLU_114385_0_0_2"/>
<dbReference type="InterPro" id="IPR005155">
    <property type="entry name" value="UPF0113_PUA"/>
</dbReference>
<dbReference type="GeneID" id="10772862"/>
<evidence type="ECO:0000313" key="4">
    <source>
        <dbReference type="Proteomes" id="UP000009296"/>
    </source>
</evidence>
<proteinExistence type="predicted"/>
<feature type="domain" description="UPF0113" evidence="1">
    <location>
        <begin position="110"/>
        <end position="174"/>
    </location>
</feature>
<dbReference type="Proteomes" id="UP000009296">
    <property type="component" value="Chromosome"/>
</dbReference>
<dbReference type="RefSeq" id="WP_013866884.1">
    <property type="nucleotide sequence ID" value="NC_015636.1"/>
</dbReference>
<dbReference type="OrthoDB" id="11794at2157"/>